<name>A0A7N8XUE3_9TELE</name>
<protein>
    <recommendedName>
        <fullName evidence="9">Pseudouridine-5'-phosphatase</fullName>
        <ecNumber evidence="8">3.1.3.96</ecNumber>
    </recommendedName>
    <alternativeName>
        <fullName evidence="10">Haloacid dehalogenase-like hydrolase domain-containing protein 1</fullName>
    </alternativeName>
    <alternativeName>
        <fullName evidence="11">Haloacid dehalogenase-like hydrolase domain-containing protein 1A</fullName>
    </alternativeName>
    <alternativeName>
        <fullName evidence="12">Pseudouridine-5'-monophosphatase</fullName>
    </alternativeName>
</protein>
<evidence type="ECO:0000256" key="12">
    <source>
        <dbReference type="ARBA" id="ARBA00083904"/>
    </source>
</evidence>
<comment type="function">
    <text evidence="7">Dephosphorylates pseudouridine 5'-phosphate, a potential intermediate in rRNA degradation. Pseudouridine is then excreted intact in urine.</text>
</comment>
<evidence type="ECO:0000313" key="14">
    <source>
        <dbReference type="Proteomes" id="UP000261640"/>
    </source>
</evidence>
<evidence type="ECO:0000256" key="2">
    <source>
        <dbReference type="ARBA" id="ARBA00006171"/>
    </source>
</evidence>
<comment type="cofactor">
    <cofactor evidence="1">
        <name>Mg(2+)</name>
        <dbReference type="ChEBI" id="CHEBI:18420"/>
    </cofactor>
</comment>
<dbReference type="GO" id="GO:1990738">
    <property type="term" value="F:pseudouridine 5'-phosphatase activity"/>
    <property type="evidence" value="ECO:0007669"/>
    <property type="project" value="UniProtKB-EC"/>
</dbReference>
<dbReference type="Ensembl" id="ENSMAMT00000067482.1">
    <property type="protein sequence ID" value="ENSMAMP00000055924.1"/>
    <property type="gene ID" value="ENSMAMG00000028232.1"/>
</dbReference>
<dbReference type="Gene3D" id="3.40.50.1000">
    <property type="entry name" value="HAD superfamily/HAD-like"/>
    <property type="match status" value="1"/>
</dbReference>
<dbReference type="InParanoid" id="A0A7N8XUE3"/>
<dbReference type="GO" id="GO:0046872">
    <property type="term" value="F:metal ion binding"/>
    <property type="evidence" value="ECO:0007669"/>
    <property type="project" value="UniProtKB-KW"/>
</dbReference>
<dbReference type="InterPro" id="IPR036412">
    <property type="entry name" value="HAD-like_sf"/>
</dbReference>
<accession>A0A7N8XUE3</accession>
<dbReference type="InterPro" id="IPR023214">
    <property type="entry name" value="HAD_sf"/>
</dbReference>
<sequence length="232" mass="25698">MSVPSSCSYNPVSHVVFDMDGLLLDTERLYTVSFQEICDRFGKRYTWDVKSAVMGKKALDAAQIIRDTLELPMTAEELLAESRKIQERIFPSAKLMPGVDKLICHLHKHNIPIAVATSSAGATFQLKTSQHGDFFSLFDHVVLGDDPEVKNGKPEPDSFLVCASRFNPPALPEKCLVFEDAPNGVRAALAAGMQVVMIPDDNLDPSLTQEATLRLRSMEEFEPRVFGLPAFD</sequence>
<evidence type="ECO:0000256" key="7">
    <source>
        <dbReference type="ARBA" id="ARBA00056605"/>
    </source>
</evidence>
<dbReference type="SFLD" id="SFLDG01135">
    <property type="entry name" value="C1.5.6:_HAD__Beta-PGM__Phospha"/>
    <property type="match status" value="1"/>
</dbReference>
<dbReference type="FunFam" id="1.10.150.240:FF:000001">
    <property type="entry name" value="Haloacid dehalogenase-like hydrolase domain"/>
    <property type="match status" value="1"/>
</dbReference>
<dbReference type="InterPro" id="IPR041492">
    <property type="entry name" value="HAD_2"/>
</dbReference>
<dbReference type="Pfam" id="PF13419">
    <property type="entry name" value="HAD_2"/>
    <property type="match status" value="1"/>
</dbReference>
<evidence type="ECO:0000256" key="5">
    <source>
        <dbReference type="ARBA" id="ARBA00022842"/>
    </source>
</evidence>
<comment type="catalytic activity">
    <reaction evidence="6">
        <text>psi-UMP + H2O = pseudouridine + phosphate</text>
        <dbReference type="Rhea" id="RHEA:10944"/>
        <dbReference type="ChEBI" id="CHEBI:15377"/>
        <dbReference type="ChEBI" id="CHEBI:17802"/>
        <dbReference type="ChEBI" id="CHEBI:43474"/>
        <dbReference type="ChEBI" id="CHEBI:58380"/>
        <dbReference type="EC" id="3.1.3.96"/>
    </reaction>
</comment>
<reference evidence="13" key="1">
    <citation type="submission" date="2025-08" db="UniProtKB">
        <authorList>
            <consortium name="Ensembl"/>
        </authorList>
    </citation>
    <scope>IDENTIFICATION</scope>
</reference>
<keyword evidence="4" id="KW-0378">Hydrolase</keyword>
<evidence type="ECO:0000256" key="6">
    <source>
        <dbReference type="ARBA" id="ARBA00052504"/>
    </source>
</evidence>
<dbReference type="InterPro" id="IPR023198">
    <property type="entry name" value="PGP-like_dom2"/>
</dbReference>
<organism evidence="13 14">
    <name type="scientific">Mastacembelus armatus</name>
    <name type="common">zig-zag eel</name>
    <dbReference type="NCBI Taxonomy" id="205130"/>
    <lineage>
        <taxon>Eukaryota</taxon>
        <taxon>Metazoa</taxon>
        <taxon>Chordata</taxon>
        <taxon>Craniata</taxon>
        <taxon>Vertebrata</taxon>
        <taxon>Euteleostomi</taxon>
        <taxon>Actinopterygii</taxon>
        <taxon>Neopterygii</taxon>
        <taxon>Teleostei</taxon>
        <taxon>Neoteleostei</taxon>
        <taxon>Acanthomorphata</taxon>
        <taxon>Anabantaria</taxon>
        <taxon>Synbranchiformes</taxon>
        <taxon>Mastacembelidae</taxon>
        <taxon>Mastacembelus</taxon>
    </lineage>
</organism>
<evidence type="ECO:0000256" key="10">
    <source>
        <dbReference type="ARBA" id="ARBA00075025"/>
    </source>
</evidence>
<evidence type="ECO:0000256" key="1">
    <source>
        <dbReference type="ARBA" id="ARBA00001946"/>
    </source>
</evidence>
<evidence type="ECO:0000256" key="11">
    <source>
        <dbReference type="ARBA" id="ARBA00075873"/>
    </source>
</evidence>
<dbReference type="NCBIfam" id="TIGR01509">
    <property type="entry name" value="HAD-SF-IA-v3"/>
    <property type="match status" value="1"/>
</dbReference>
<dbReference type="InterPro" id="IPR006439">
    <property type="entry name" value="HAD-SF_hydro_IA"/>
</dbReference>
<keyword evidence="5" id="KW-0460">Magnesium</keyword>
<dbReference type="SFLD" id="SFLDG01129">
    <property type="entry name" value="C1.5:_HAD__Beta-PGM__Phosphata"/>
    <property type="match status" value="1"/>
</dbReference>
<dbReference type="EC" id="3.1.3.96" evidence="8"/>
<dbReference type="FunFam" id="3.40.50.1000:FF:000055">
    <property type="entry name" value="Haloacid dehalogenase-like hydrolase family protein"/>
    <property type="match status" value="1"/>
</dbReference>
<dbReference type="AlphaFoldDB" id="A0A7N8XUE3"/>
<evidence type="ECO:0000256" key="3">
    <source>
        <dbReference type="ARBA" id="ARBA00022723"/>
    </source>
</evidence>
<dbReference type="GeneTree" id="ENSGT00390000014753"/>
<dbReference type="GeneID" id="113127118"/>
<dbReference type="CTD" id="8226"/>
<dbReference type="PANTHER" id="PTHR18901:SF38">
    <property type="entry name" value="PSEUDOURIDINE-5'-PHOSPHATASE"/>
    <property type="match status" value="1"/>
</dbReference>
<keyword evidence="3" id="KW-0479">Metal-binding</keyword>
<dbReference type="Gene3D" id="1.10.150.240">
    <property type="entry name" value="Putative phosphatase, domain 2"/>
    <property type="match status" value="1"/>
</dbReference>
<evidence type="ECO:0000256" key="9">
    <source>
        <dbReference type="ARBA" id="ARBA00070517"/>
    </source>
</evidence>
<dbReference type="PANTHER" id="PTHR18901">
    <property type="entry name" value="2-DEOXYGLUCOSE-6-PHOSPHATE PHOSPHATASE 2"/>
    <property type="match status" value="1"/>
</dbReference>
<reference evidence="13" key="2">
    <citation type="submission" date="2025-09" db="UniProtKB">
        <authorList>
            <consortium name="Ensembl"/>
        </authorList>
    </citation>
    <scope>IDENTIFICATION</scope>
</reference>
<dbReference type="SUPFAM" id="SSF56784">
    <property type="entry name" value="HAD-like"/>
    <property type="match status" value="1"/>
</dbReference>
<comment type="similarity">
    <text evidence="2">Belongs to the HAD-like hydrolase superfamily. CbbY/CbbZ/Gph/YieH family.</text>
</comment>
<dbReference type="InterPro" id="IPR045228">
    <property type="entry name" value="Gpp1/Gpp2-like"/>
</dbReference>
<dbReference type="OrthoDB" id="40579at2759"/>
<keyword evidence="14" id="KW-1185">Reference proteome</keyword>
<dbReference type="RefSeq" id="XP_026157163.1">
    <property type="nucleotide sequence ID" value="XM_026301378.1"/>
</dbReference>
<dbReference type="CDD" id="cd07529">
    <property type="entry name" value="HAD_AtGPP-like"/>
    <property type="match status" value="1"/>
</dbReference>
<proteinExistence type="inferred from homology"/>
<evidence type="ECO:0000256" key="8">
    <source>
        <dbReference type="ARBA" id="ARBA00066578"/>
    </source>
</evidence>
<evidence type="ECO:0000313" key="13">
    <source>
        <dbReference type="Ensembl" id="ENSMAMP00000055924.1"/>
    </source>
</evidence>
<dbReference type="Proteomes" id="UP000261640">
    <property type="component" value="Unplaced"/>
</dbReference>
<dbReference type="SFLD" id="SFLDS00003">
    <property type="entry name" value="Haloacid_Dehalogenase"/>
    <property type="match status" value="1"/>
</dbReference>
<evidence type="ECO:0000256" key="4">
    <source>
        <dbReference type="ARBA" id="ARBA00022801"/>
    </source>
</evidence>